<dbReference type="GO" id="GO:0004553">
    <property type="term" value="F:hydrolase activity, hydrolyzing O-glycosyl compounds"/>
    <property type="evidence" value="ECO:0007669"/>
    <property type="project" value="InterPro"/>
</dbReference>
<dbReference type="EMBL" id="QRTC01000033">
    <property type="protein sequence ID" value="RGQ39466.1"/>
    <property type="molecule type" value="Genomic_DNA"/>
</dbReference>
<dbReference type="GO" id="GO:0000272">
    <property type="term" value="P:polysaccharide catabolic process"/>
    <property type="evidence" value="ECO:0007669"/>
    <property type="project" value="InterPro"/>
</dbReference>
<dbReference type="Pfam" id="PF00404">
    <property type="entry name" value="Dockerin_1"/>
    <property type="match status" value="1"/>
</dbReference>
<reference evidence="3 4" key="1">
    <citation type="submission" date="2018-08" db="EMBL/GenBank/DDBJ databases">
        <title>A genome reference for cultivated species of the human gut microbiota.</title>
        <authorList>
            <person name="Zou Y."/>
            <person name="Xue W."/>
            <person name="Luo G."/>
        </authorList>
    </citation>
    <scope>NUCLEOTIDE SEQUENCE [LARGE SCALE GENOMIC DNA]</scope>
    <source>
        <strain evidence="3 4">AF28-26</strain>
    </source>
</reference>
<dbReference type="InterPro" id="IPR036439">
    <property type="entry name" value="Dockerin_dom_sf"/>
</dbReference>
<accession>A0A412AWQ3</accession>
<dbReference type="InterPro" id="IPR018247">
    <property type="entry name" value="EF_Hand_1_Ca_BS"/>
</dbReference>
<protein>
    <recommendedName>
        <fullName evidence="2">Dockerin domain-containing protein</fullName>
    </recommendedName>
</protein>
<dbReference type="InterPro" id="IPR016134">
    <property type="entry name" value="Dockerin_dom"/>
</dbReference>
<proteinExistence type="predicted"/>
<gene>
    <name evidence="3" type="ORF">DWY99_08885</name>
</gene>
<dbReference type="PROSITE" id="PS51766">
    <property type="entry name" value="DOCKERIN"/>
    <property type="match status" value="1"/>
</dbReference>
<evidence type="ECO:0000313" key="4">
    <source>
        <dbReference type="Proteomes" id="UP000284751"/>
    </source>
</evidence>
<dbReference type="CDD" id="cd14256">
    <property type="entry name" value="Dockerin_I"/>
    <property type="match status" value="1"/>
</dbReference>
<feature type="signal peptide" evidence="1">
    <location>
        <begin position="1"/>
        <end position="32"/>
    </location>
</feature>
<feature type="domain" description="Dockerin" evidence="2">
    <location>
        <begin position="976"/>
        <end position="1042"/>
    </location>
</feature>
<organism evidence="3 4">
    <name type="scientific">[Clostridium] leptum</name>
    <dbReference type="NCBI Taxonomy" id="1535"/>
    <lineage>
        <taxon>Bacteria</taxon>
        <taxon>Bacillati</taxon>
        <taxon>Bacillota</taxon>
        <taxon>Clostridia</taxon>
        <taxon>Eubacteriales</taxon>
        <taxon>Oscillospiraceae</taxon>
        <taxon>Oscillospiraceae incertae sedis</taxon>
    </lineage>
</organism>
<dbReference type="Proteomes" id="UP000284751">
    <property type="component" value="Unassembled WGS sequence"/>
</dbReference>
<dbReference type="Gene3D" id="1.10.1330.10">
    <property type="entry name" value="Dockerin domain"/>
    <property type="match status" value="1"/>
</dbReference>
<comment type="caution">
    <text evidence="3">The sequence shown here is derived from an EMBL/GenBank/DDBJ whole genome shotgun (WGS) entry which is preliminary data.</text>
</comment>
<name>A0A412AWQ3_9FIRM</name>
<dbReference type="Gene3D" id="2.60.40.1120">
    <property type="entry name" value="Carboxypeptidase-like, regulatory domain"/>
    <property type="match status" value="1"/>
</dbReference>
<dbReference type="AlphaFoldDB" id="A0A412AWQ3"/>
<evidence type="ECO:0000313" key="3">
    <source>
        <dbReference type="EMBL" id="RGQ39466.1"/>
    </source>
</evidence>
<dbReference type="InterPro" id="IPR002105">
    <property type="entry name" value="Dockerin_1_rpt"/>
</dbReference>
<feature type="chain" id="PRO_5019169581" description="Dockerin domain-containing protein" evidence="1">
    <location>
        <begin position="33"/>
        <end position="1042"/>
    </location>
</feature>
<evidence type="ECO:0000259" key="2">
    <source>
        <dbReference type="PROSITE" id="PS51766"/>
    </source>
</evidence>
<dbReference type="SUPFAM" id="SSF63446">
    <property type="entry name" value="Type I dockerin domain"/>
    <property type="match status" value="1"/>
</dbReference>
<sequence length="1042" mass="114945">MKIKSQSRILSLLLVVVMIAGMVPFSAVTANAAGGTVEVSTWEELKRALEYTTNCSVVKVIADIETKDLNGHTGLHQDNIIFMTMAMDKVLDLNGHTVNAYVKYYSEVGQGYLINIRHKDARLTIRDSVGGGALIGEFNQEFYYQFINVDGGTLVMESGTVKILCPSKDNQYKKCAISVSSTAVFNGGEVLTQVTSPGGEREERYLSRRLQAVRGERGGSVTINGGTFDRVVLHSSPTPENRGKYELVVNGGFFRQSIALILTGDVYASNFDHLPMQINDAYFMRTTDKLDQCRLSVSGQMKWFYDNNWDYRLLYKDIPGATLDDALSMMDDLIPHLISENGAVFTDVHDGNWYVRGNMRRWVENGGPIMIFQNTSFGVQGSMVRVISNAYGVKEVLLDGEPMACGERGFSAPQVDTTAESEHNVEFVMYPISPMLRVLGYSYSNEYSTGYIRILVDDDTGQGMVHYPDVPESGNQPFSVTYYVNESNVDTLVTMELQYDLMLENNGVKKRVMTGYKGAKLAQWVDRTQTIDTVYVNISQPLVQGDYTSGAITVDGSALYTVRDTAGYWEHEDIWDLNGNGSVPAILGDNYYRAFRVSLKEGLEGYKFDKNNPPKVMIRGLNRDCDDISVRVANDGRYVDVSLASRPSELIQNAWGTVTGLRAGSLVGGVNIKPRDSHFDFEIKEIQRVKNGVVYGTNPGDEIDPDYLYRIKLVGAGKQGKTFSNGPEQYDITFHYYLNTNVKLRMNNDSDIAANYEEVLYDTASQAYTIDLVPEPDFVEYDYLSLGAPYPWAGSCPEFNNNWITGVPGGVMVRKYSWFDVSSGARMNETTPFAAGRSYRFEVILDCEEGYYLADPEVLDAYVNGEKAQVTEAAGNGTALTVEYSLAVSSGLRGQAVSFLDGSDVTVSLFAEGSAESKYTTTVPGGTKDSSGKYTTTYEIPEVAPGTYIMRVSKKNHVAREYTITVGAEAVTQDVQIHLKGDINGDGRINTSDVGKANAHAKGSSLLTDYQFACADINGDGKVNTSDVGKINAHARGKSLLW</sequence>
<evidence type="ECO:0000256" key="1">
    <source>
        <dbReference type="SAM" id="SignalP"/>
    </source>
</evidence>
<dbReference type="PROSITE" id="PS00018">
    <property type="entry name" value="EF_HAND_1"/>
    <property type="match status" value="2"/>
</dbReference>
<keyword evidence="1" id="KW-0732">Signal</keyword>